<keyword evidence="2 5" id="KW-0889">Transcription antitermination</keyword>
<dbReference type="EMBL" id="QHJQ01000009">
    <property type="protein sequence ID" value="PXA03475.1"/>
    <property type="molecule type" value="Genomic_DNA"/>
</dbReference>
<dbReference type="PROSITE" id="PS01014">
    <property type="entry name" value="NUSG"/>
    <property type="match status" value="1"/>
</dbReference>
<dbReference type="SUPFAM" id="SSF50104">
    <property type="entry name" value="Translation proteins SH3-like domain"/>
    <property type="match status" value="1"/>
</dbReference>
<dbReference type="SMART" id="SM00739">
    <property type="entry name" value="KOW"/>
    <property type="match status" value="1"/>
</dbReference>
<gene>
    <name evidence="5" type="primary">nusG</name>
    <name evidence="10" type="ORF">DDZ13_12345</name>
</gene>
<dbReference type="CDD" id="cd09891">
    <property type="entry name" value="NGN_Bact_1"/>
    <property type="match status" value="1"/>
</dbReference>
<comment type="function">
    <text evidence="5 7">Participates in transcription elongation, termination and antitermination.</text>
</comment>
<dbReference type="Proteomes" id="UP000247099">
    <property type="component" value="Unassembled WGS sequence"/>
</dbReference>
<dbReference type="CDD" id="cd06091">
    <property type="entry name" value="KOW_NusG"/>
    <property type="match status" value="1"/>
</dbReference>
<dbReference type="PANTHER" id="PTHR30265:SF2">
    <property type="entry name" value="TRANSCRIPTION TERMINATION_ANTITERMINATION PROTEIN NUSG"/>
    <property type="match status" value="1"/>
</dbReference>
<keyword evidence="1 5" id="KW-0806">Transcription termination</keyword>
<dbReference type="PRINTS" id="PR00338">
    <property type="entry name" value="NUSGTNSCPFCT"/>
</dbReference>
<dbReference type="InterPro" id="IPR015869">
    <property type="entry name" value="Transcrpt_antiterm_NusG_bac_CS"/>
</dbReference>
<dbReference type="RefSeq" id="WP_110131763.1">
    <property type="nucleotide sequence ID" value="NZ_QHJQ01000009.1"/>
</dbReference>
<dbReference type="GO" id="GO:0005829">
    <property type="term" value="C:cytosol"/>
    <property type="evidence" value="ECO:0007669"/>
    <property type="project" value="TreeGrafter"/>
</dbReference>
<dbReference type="HAMAP" id="MF_00948">
    <property type="entry name" value="NusG"/>
    <property type="match status" value="1"/>
</dbReference>
<keyword evidence="3 5" id="KW-0805">Transcription regulation</keyword>
<organism evidence="10 11">
    <name type="scientific">Coraliomargarita sinensis</name>
    <dbReference type="NCBI Taxonomy" id="2174842"/>
    <lineage>
        <taxon>Bacteria</taxon>
        <taxon>Pseudomonadati</taxon>
        <taxon>Verrucomicrobiota</taxon>
        <taxon>Opitutia</taxon>
        <taxon>Puniceicoccales</taxon>
        <taxon>Coraliomargaritaceae</taxon>
        <taxon>Coraliomargarita</taxon>
    </lineage>
</organism>
<dbReference type="Gene3D" id="3.30.70.940">
    <property type="entry name" value="NusG, N-terminal domain"/>
    <property type="match status" value="1"/>
</dbReference>
<dbReference type="InterPro" id="IPR047050">
    <property type="entry name" value="NGN"/>
</dbReference>
<dbReference type="InterPro" id="IPR008991">
    <property type="entry name" value="Translation_prot_SH3-like_sf"/>
</dbReference>
<dbReference type="GO" id="GO:0031564">
    <property type="term" value="P:transcription antitermination"/>
    <property type="evidence" value="ECO:0007669"/>
    <property type="project" value="UniProtKB-UniRule"/>
</dbReference>
<keyword evidence="11" id="KW-1185">Reference proteome</keyword>
<evidence type="ECO:0000256" key="6">
    <source>
        <dbReference type="NCBIfam" id="TIGR00922"/>
    </source>
</evidence>
<dbReference type="FunFam" id="2.30.30.30:FF:000002">
    <property type="entry name" value="Transcription termination/antitermination factor NusG"/>
    <property type="match status" value="1"/>
</dbReference>
<feature type="domain" description="NusG-like N-terminal" evidence="8">
    <location>
        <begin position="9"/>
        <end position="123"/>
    </location>
</feature>
<sequence length="192" mass="22248">MSETSTITGPRWYAVQTLSNQEQKAKKYLDKFIAIEEMEDFVFDVLMPTETVTEVKNGKKTTKTRKFYPGYVFVNMRLYDDDGKLLQKPWYFVREAQGVINFVGGDRPTPLKKSEIDRIINQVEEAEGKEKPKIEYEVGEMVKVNDGPFANLVGKIEEIDPDRGKLKVSVSIFGRYTPVELEYWQVQRTEES</sequence>
<evidence type="ECO:0000256" key="5">
    <source>
        <dbReference type="HAMAP-Rule" id="MF_00948"/>
    </source>
</evidence>
<dbReference type="FunCoup" id="A0A317ZDS7">
    <property type="interactions" value="438"/>
</dbReference>
<dbReference type="PANTHER" id="PTHR30265">
    <property type="entry name" value="RHO-INTERACTING TRANSCRIPTION TERMINATION FACTOR NUSG"/>
    <property type="match status" value="1"/>
</dbReference>
<dbReference type="SMART" id="SM00738">
    <property type="entry name" value="NGN"/>
    <property type="match status" value="1"/>
</dbReference>
<dbReference type="InParanoid" id="A0A317ZDS7"/>
<dbReference type="InterPro" id="IPR001062">
    <property type="entry name" value="Transcrpt_antiterm_NusG"/>
</dbReference>
<dbReference type="InterPro" id="IPR006645">
    <property type="entry name" value="NGN-like_dom"/>
</dbReference>
<dbReference type="Pfam" id="PF00467">
    <property type="entry name" value="KOW"/>
    <property type="match status" value="1"/>
</dbReference>
<reference evidence="10 11" key="1">
    <citation type="submission" date="2018-05" db="EMBL/GenBank/DDBJ databases">
        <title>Coraliomargarita sinensis sp. nov., isolated from a marine solar saltern.</title>
        <authorList>
            <person name="Zhou L.Y."/>
        </authorList>
    </citation>
    <scope>NUCLEOTIDE SEQUENCE [LARGE SCALE GENOMIC DNA]</scope>
    <source>
        <strain evidence="10 11">WN38</strain>
    </source>
</reference>
<comment type="caution">
    <text evidence="10">The sequence shown here is derived from an EMBL/GenBank/DDBJ whole genome shotgun (WGS) entry which is preliminary data.</text>
</comment>
<evidence type="ECO:0000259" key="8">
    <source>
        <dbReference type="SMART" id="SM00738"/>
    </source>
</evidence>
<evidence type="ECO:0000313" key="11">
    <source>
        <dbReference type="Proteomes" id="UP000247099"/>
    </source>
</evidence>
<evidence type="ECO:0000313" key="10">
    <source>
        <dbReference type="EMBL" id="PXA03475.1"/>
    </source>
</evidence>
<dbReference type="AlphaFoldDB" id="A0A317ZDS7"/>
<protein>
    <recommendedName>
        <fullName evidence="5 6">Transcription termination/antitermination protein NusG</fullName>
    </recommendedName>
</protein>
<dbReference type="GO" id="GO:0032784">
    <property type="term" value="P:regulation of DNA-templated transcription elongation"/>
    <property type="evidence" value="ECO:0007669"/>
    <property type="project" value="InterPro"/>
</dbReference>
<evidence type="ECO:0000256" key="1">
    <source>
        <dbReference type="ARBA" id="ARBA00022472"/>
    </source>
</evidence>
<dbReference type="InterPro" id="IPR014722">
    <property type="entry name" value="Rib_uL2_dom2"/>
</dbReference>
<comment type="similarity">
    <text evidence="5 7">Belongs to the NusG family.</text>
</comment>
<dbReference type="NCBIfam" id="TIGR00922">
    <property type="entry name" value="nusG"/>
    <property type="match status" value="1"/>
</dbReference>
<proteinExistence type="inferred from homology"/>
<name>A0A317ZDS7_9BACT</name>
<evidence type="ECO:0000256" key="3">
    <source>
        <dbReference type="ARBA" id="ARBA00023015"/>
    </source>
</evidence>
<dbReference type="InterPro" id="IPR005824">
    <property type="entry name" value="KOW"/>
</dbReference>
<keyword evidence="4 5" id="KW-0804">Transcription</keyword>
<evidence type="ECO:0000256" key="7">
    <source>
        <dbReference type="RuleBase" id="RU000538"/>
    </source>
</evidence>
<dbReference type="Pfam" id="PF02357">
    <property type="entry name" value="NusG"/>
    <property type="match status" value="1"/>
</dbReference>
<accession>A0A317ZDS7</accession>
<evidence type="ECO:0000259" key="9">
    <source>
        <dbReference type="SMART" id="SM00739"/>
    </source>
</evidence>
<dbReference type="Gene3D" id="2.30.30.30">
    <property type="match status" value="1"/>
</dbReference>
<dbReference type="GO" id="GO:0006354">
    <property type="term" value="P:DNA-templated transcription elongation"/>
    <property type="evidence" value="ECO:0007669"/>
    <property type="project" value="UniProtKB-UniRule"/>
</dbReference>
<dbReference type="InterPro" id="IPR036735">
    <property type="entry name" value="NGN_dom_sf"/>
</dbReference>
<dbReference type="InterPro" id="IPR043425">
    <property type="entry name" value="NusG-like"/>
</dbReference>
<dbReference type="GO" id="GO:0006353">
    <property type="term" value="P:DNA-templated transcription termination"/>
    <property type="evidence" value="ECO:0007669"/>
    <property type="project" value="UniProtKB-UniRule"/>
</dbReference>
<evidence type="ECO:0000256" key="4">
    <source>
        <dbReference type="ARBA" id="ARBA00023163"/>
    </source>
</evidence>
<dbReference type="SUPFAM" id="SSF82679">
    <property type="entry name" value="N-utilization substance G protein NusG, N-terminal domain"/>
    <property type="match status" value="1"/>
</dbReference>
<evidence type="ECO:0000256" key="2">
    <source>
        <dbReference type="ARBA" id="ARBA00022814"/>
    </source>
</evidence>
<feature type="domain" description="KOW" evidence="9">
    <location>
        <begin position="135"/>
        <end position="162"/>
    </location>
</feature>
<dbReference type="OrthoDB" id="9809075at2"/>